<dbReference type="EMBL" id="HACG01015377">
    <property type="protein sequence ID" value="CEK62242.1"/>
    <property type="molecule type" value="Transcribed_RNA"/>
</dbReference>
<evidence type="ECO:0000256" key="1">
    <source>
        <dbReference type="SAM" id="MobiDB-lite"/>
    </source>
</evidence>
<protein>
    <submittedName>
        <fullName evidence="2">Uncharacterized protein</fullName>
    </submittedName>
</protein>
<dbReference type="AlphaFoldDB" id="A0A0B6Z1D6"/>
<gene>
    <name evidence="2" type="primary">ORF44619</name>
</gene>
<feature type="non-terminal residue" evidence="2">
    <location>
        <position position="118"/>
    </location>
</feature>
<reference evidence="2" key="1">
    <citation type="submission" date="2014-12" db="EMBL/GenBank/DDBJ databases">
        <title>Insight into the proteome of Arion vulgaris.</title>
        <authorList>
            <person name="Aradska J."/>
            <person name="Bulat T."/>
            <person name="Smidak R."/>
            <person name="Sarate P."/>
            <person name="Gangsoo J."/>
            <person name="Sialana F."/>
            <person name="Bilban M."/>
            <person name="Lubec G."/>
        </authorList>
    </citation>
    <scope>NUCLEOTIDE SEQUENCE</scope>
    <source>
        <tissue evidence="2">Skin</tissue>
    </source>
</reference>
<accession>A0A0B6Z1D6</accession>
<feature type="compositionally biased region" description="Acidic residues" evidence="1">
    <location>
        <begin position="19"/>
        <end position="32"/>
    </location>
</feature>
<feature type="compositionally biased region" description="Polar residues" evidence="1">
    <location>
        <begin position="1"/>
        <end position="11"/>
    </location>
</feature>
<organism evidence="2">
    <name type="scientific">Arion vulgaris</name>
    <dbReference type="NCBI Taxonomy" id="1028688"/>
    <lineage>
        <taxon>Eukaryota</taxon>
        <taxon>Metazoa</taxon>
        <taxon>Spiralia</taxon>
        <taxon>Lophotrochozoa</taxon>
        <taxon>Mollusca</taxon>
        <taxon>Gastropoda</taxon>
        <taxon>Heterobranchia</taxon>
        <taxon>Euthyneura</taxon>
        <taxon>Panpulmonata</taxon>
        <taxon>Eupulmonata</taxon>
        <taxon>Stylommatophora</taxon>
        <taxon>Helicina</taxon>
        <taxon>Arionoidea</taxon>
        <taxon>Arionidae</taxon>
        <taxon>Arion</taxon>
    </lineage>
</organism>
<proteinExistence type="predicted"/>
<evidence type="ECO:0000313" key="2">
    <source>
        <dbReference type="EMBL" id="CEK62242.1"/>
    </source>
</evidence>
<name>A0A0B6Z1D6_9EUPU</name>
<feature type="region of interest" description="Disordered" evidence="1">
    <location>
        <begin position="1"/>
        <end position="50"/>
    </location>
</feature>
<feature type="non-terminal residue" evidence="2">
    <location>
        <position position="1"/>
    </location>
</feature>
<sequence length="118" mass="12726">PTGSSDASSIQREMVDSGDIADSEENADDENGDVSGRSEKSDIDQQQQVFKENDCIFKPLDSGGSQQSLCSVETFSITNNSNSTDSSDAFENKSDITFLDTSDESSSVQVKNAFKNHV</sequence>